<dbReference type="RefSeq" id="XP_024680993.1">
    <property type="nucleotide sequence ID" value="XM_024831938.1"/>
</dbReference>
<proteinExistence type="predicted"/>
<evidence type="ECO:0000313" key="2">
    <source>
        <dbReference type="Proteomes" id="UP000234474"/>
    </source>
</evidence>
<dbReference type="EMBL" id="MSZS01000005">
    <property type="protein sequence ID" value="PKX92398.1"/>
    <property type="molecule type" value="Genomic_DNA"/>
</dbReference>
<dbReference type="STRING" id="1392255.A0A2I1C459"/>
<gene>
    <name evidence="1" type="ORF">P174DRAFT_512991</name>
</gene>
<dbReference type="VEuPathDB" id="FungiDB:P174DRAFT_512991"/>
<sequence>MVVFHYLLQLPTELRRLIWKHCLPHRIAEEDTPDFLLDGNECRQACWADRIKNAQPPPRRDVLHLNWTRRRYVVWENADDPSSLIGMFLWRAEDLGMQPSVVAEIIHPFRLKALLDGVDASDSPNKDVANTAYCAKSQSALAVAMAAVSLHIRRKAALRSGLFGLLGDAPVQMVEGHALEKESAVHMLFKAFIIGTRENLNILGTNPGSAWLPQLLEQEDFIRTKRPWVIQARQGMPKLRPRVKLRYCTNECYRKERLPKNFGTS</sequence>
<dbReference type="Proteomes" id="UP000234474">
    <property type="component" value="Unassembled WGS sequence"/>
</dbReference>
<dbReference type="OMA" id="VANTAYC"/>
<keyword evidence="2" id="KW-1185">Reference proteome</keyword>
<comment type="caution">
    <text evidence="1">The sequence shown here is derived from an EMBL/GenBank/DDBJ whole genome shotgun (WGS) entry which is preliminary data.</text>
</comment>
<dbReference type="GeneID" id="36539274"/>
<name>A0A2I1C459_ASPN1</name>
<accession>A0A2I1C459</accession>
<organism evidence="1 2">
    <name type="scientific">Aspergillus novofumigatus (strain IBT 16806)</name>
    <dbReference type="NCBI Taxonomy" id="1392255"/>
    <lineage>
        <taxon>Eukaryota</taxon>
        <taxon>Fungi</taxon>
        <taxon>Dikarya</taxon>
        <taxon>Ascomycota</taxon>
        <taxon>Pezizomycotina</taxon>
        <taxon>Eurotiomycetes</taxon>
        <taxon>Eurotiomycetidae</taxon>
        <taxon>Eurotiales</taxon>
        <taxon>Aspergillaceae</taxon>
        <taxon>Aspergillus</taxon>
        <taxon>Aspergillus subgen. Fumigati</taxon>
    </lineage>
</organism>
<protein>
    <submittedName>
        <fullName evidence="1">Uncharacterized protein</fullName>
    </submittedName>
</protein>
<dbReference type="AlphaFoldDB" id="A0A2I1C459"/>
<reference evidence="2" key="1">
    <citation type="journal article" date="2018" name="Proc. Natl. Acad. Sci. U.S.A.">
        <title>Linking secondary metabolites to gene clusters through genome sequencing of six diverse Aspergillus species.</title>
        <authorList>
            <person name="Kaerboelling I."/>
            <person name="Vesth T.C."/>
            <person name="Frisvad J.C."/>
            <person name="Nybo J.L."/>
            <person name="Theobald S."/>
            <person name="Kuo A."/>
            <person name="Bowyer P."/>
            <person name="Matsuda Y."/>
            <person name="Mondo S."/>
            <person name="Lyhne E.K."/>
            <person name="Kogle M.E."/>
            <person name="Clum A."/>
            <person name="Lipzen A."/>
            <person name="Salamov A."/>
            <person name="Ngan C.Y."/>
            <person name="Daum C."/>
            <person name="Chiniquy J."/>
            <person name="Barry K."/>
            <person name="LaButti K."/>
            <person name="Haridas S."/>
            <person name="Simmons B.A."/>
            <person name="Magnuson J.K."/>
            <person name="Mortensen U.H."/>
            <person name="Larsen T.O."/>
            <person name="Grigoriev I.V."/>
            <person name="Baker S.E."/>
            <person name="Andersen M.R."/>
        </authorList>
    </citation>
    <scope>NUCLEOTIDE SEQUENCE [LARGE SCALE GENOMIC DNA]</scope>
    <source>
        <strain evidence="2">IBT 16806</strain>
    </source>
</reference>
<evidence type="ECO:0000313" key="1">
    <source>
        <dbReference type="EMBL" id="PKX92398.1"/>
    </source>
</evidence>
<dbReference type="OrthoDB" id="3540486at2759"/>